<gene>
    <name evidence="2" type="ORF">CLV29_0480</name>
</gene>
<organism evidence="2 3">
    <name type="scientific">Naumannella halotolerans</name>
    <dbReference type="NCBI Taxonomy" id="993414"/>
    <lineage>
        <taxon>Bacteria</taxon>
        <taxon>Bacillati</taxon>
        <taxon>Actinomycetota</taxon>
        <taxon>Actinomycetes</taxon>
        <taxon>Propionibacteriales</taxon>
        <taxon>Propionibacteriaceae</taxon>
        <taxon>Naumannella</taxon>
    </lineage>
</organism>
<dbReference type="InterPro" id="IPR019405">
    <property type="entry name" value="Lactonase_7-beta_prop"/>
</dbReference>
<dbReference type="PANTHER" id="PTHR30344">
    <property type="entry name" value="6-PHOSPHOGLUCONOLACTONASE-RELATED"/>
    <property type="match status" value="1"/>
</dbReference>
<dbReference type="Gene3D" id="2.130.10.10">
    <property type="entry name" value="YVTN repeat-like/Quinoprotein amine dehydrogenase"/>
    <property type="match status" value="1"/>
</dbReference>
<dbReference type="InterPro" id="IPR015943">
    <property type="entry name" value="WD40/YVTN_repeat-like_dom_sf"/>
</dbReference>
<evidence type="ECO:0000256" key="1">
    <source>
        <dbReference type="ARBA" id="ARBA00005564"/>
    </source>
</evidence>
<comment type="caution">
    <text evidence="2">The sequence shown here is derived from an EMBL/GenBank/DDBJ whole genome shotgun (WGS) entry which is preliminary data.</text>
</comment>
<dbReference type="Pfam" id="PF10282">
    <property type="entry name" value="Lactonase"/>
    <property type="match status" value="1"/>
</dbReference>
<dbReference type="RefSeq" id="WP_133753474.1">
    <property type="nucleotide sequence ID" value="NZ_CP171129.1"/>
</dbReference>
<dbReference type="SUPFAM" id="SSF51004">
    <property type="entry name" value="C-terminal (heme d1) domain of cytochrome cd1-nitrite reductase"/>
    <property type="match status" value="1"/>
</dbReference>
<proteinExistence type="inferred from homology"/>
<dbReference type="InterPro" id="IPR011048">
    <property type="entry name" value="Haem_d1_sf"/>
</dbReference>
<dbReference type="PANTHER" id="PTHR30344:SF1">
    <property type="entry name" value="6-PHOSPHOGLUCONOLACTONASE"/>
    <property type="match status" value="1"/>
</dbReference>
<comment type="similarity">
    <text evidence="1">Belongs to the cycloisomerase 2 family.</text>
</comment>
<keyword evidence="3" id="KW-1185">Reference proteome</keyword>
<dbReference type="EMBL" id="SOAW01000001">
    <property type="protein sequence ID" value="TDT32890.1"/>
    <property type="molecule type" value="Genomic_DNA"/>
</dbReference>
<sequence length="351" mass="38340">MTLGETTIVVGSYSGSDDARGLTAFRIEPGRSTVDVMEFPALAADSPSFLVGHPNRRWFYAVTENTESEIIFFGLERDSLRRIQSVPTTAAGACHVAITSDGNHLVVAHYVDGLVTSHRIGPNGAPGPVLDVHRFSGSGPDPERQSMAHAHQVVPFGPELLVADLGTDRIHRLTLDRSGRFVVPGSPIQLPAGSGPRHLVVDSGDRLLVACELTAQVLLLRHDGKEWQVKDAVRTSISDRPCQPSAIRLRADDVFVANRGPDTFSVLDLDRDDDTLTLLTEVPAGGRWPRDLVVRDEQVWVACQRSHLISVFRDVGELDQELGGVDEDLEWRLDFQIETPSPACLVVQPTD</sequence>
<dbReference type="GO" id="GO:0016853">
    <property type="term" value="F:isomerase activity"/>
    <property type="evidence" value="ECO:0007669"/>
    <property type="project" value="UniProtKB-KW"/>
</dbReference>
<name>A0A4R7J695_9ACTN</name>
<dbReference type="OrthoDB" id="9790815at2"/>
<protein>
    <submittedName>
        <fullName evidence="2">6-phosphogluconolactonase (Cycloisomerase 2 family)</fullName>
    </submittedName>
</protein>
<reference evidence="2 3" key="1">
    <citation type="submission" date="2019-03" db="EMBL/GenBank/DDBJ databases">
        <title>Genomic Encyclopedia of Archaeal and Bacterial Type Strains, Phase II (KMG-II): from individual species to whole genera.</title>
        <authorList>
            <person name="Goeker M."/>
        </authorList>
    </citation>
    <scope>NUCLEOTIDE SEQUENCE [LARGE SCALE GENOMIC DNA]</scope>
    <source>
        <strain evidence="2 3">DSM 24323</strain>
    </source>
</reference>
<dbReference type="GO" id="GO:0017057">
    <property type="term" value="F:6-phosphogluconolactonase activity"/>
    <property type="evidence" value="ECO:0007669"/>
    <property type="project" value="TreeGrafter"/>
</dbReference>
<evidence type="ECO:0000313" key="2">
    <source>
        <dbReference type="EMBL" id="TDT32890.1"/>
    </source>
</evidence>
<evidence type="ECO:0000313" key="3">
    <source>
        <dbReference type="Proteomes" id="UP000295371"/>
    </source>
</evidence>
<dbReference type="InterPro" id="IPR050282">
    <property type="entry name" value="Cycloisomerase_2"/>
</dbReference>
<keyword evidence="2" id="KW-0413">Isomerase</keyword>
<dbReference type="AlphaFoldDB" id="A0A4R7J695"/>
<dbReference type="Proteomes" id="UP000295371">
    <property type="component" value="Unassembled WGS sequence"/>
</dbReference>
<accession>A0A4R7J695</accession>